<dbReference type="Pfam" id="PF23477">
    <property type="entry name" value="zf_Tbcl_2"/>
    <property type="match status" value="1"/>
</dbReference>
<gene>
    <name evidence="3" type="ORF">GBAR_LOCUS5206</name>
</gene>
<evidence type="ECO:0000259" key="2">
    <source>
        <dbReference type="Pfam" id="PF23477"/>
    </source>
</evidence>
<dbReference type="EMBL" id="CASHTH010000775">
    <property type="protein sequence ID" value="CAI8007448.1"/>
    <property type="molecule type" value="Genomic_DNA"/>
</dbReference>
<keyword evidence="4" id="KW-1185">Reference proteome</keyword>
<accession>A0AA35W457</accession>
<reference evidence="3" key="1">
    <citation type="submission" date="2023-03" db="EMBL/GenBank/DDBJ databases">
        <authorList>
            <person name="Steffen K."/>
            <person name="Cardenas P."/>
        </authorList>
    </citation>
    <scope>NUCLEOTIDE SEQUENCE</scope>
</reference>
<comment type="caution">
    <text evidence="3">The sequence shown here is derived from an EMBL/GenBank/DDBJ whole genome shotgun (WGS) entry which is preliminary data.</text>
</comment>
<dbReference type="InterPro" id="IPR025306">
    <property type="entry name" value="Zn-bnd_dom_prob"/>
</dbReference>
<organism evidence="3 4">
    <name type="scientific">Geodia barretti</name>
    <name type="common">Barrett's horny sponge</name>
    <dbReference type="NCBI Taxonomy" id="519541"/>
    <lineage>
        <taxon>Eukaryota</taxon>
        <taxon>Metazoa</taxon>
        <taxon>Porifera</taxon>
        <taxon>Demospongiae</taxon>
        <taxon>Heteroscleromorpha</taxon>
        <taxon>Tetractinellida</taxon>
        <taxon>Astrophorina</taxon>
        <taxon>Geodiidae</taxon>
        <taxon>Geodia</taxon>
    </lineage>
</organism>
<name>A0AA35W457_GEOBA</name>
<evidence type="ECO:0000313" key="3">
    <source>
        <dbReference type="EMBL" id="CAI8007448.1"/>
    </source>
</evidence>
<evidence type="ECO:0000259" key="1">
    <source>
        <dbReference type="Pfam" id="PF13451"/>
    </source>
</evidence>
<feature type="domain" description="Probable zinc-binding" evidence="1">
    <location>
        <begin position="4"/>
        <end position="51"/>
    </location>
</feature>
<dbReference type="Pfam" id="PF13451">
    <property type="entry name" value="zf_Tbcl"/>
    <property type="match status" value="1"/>
</dbReference>
<feature type="domain" description="CxxC-x17-CxxC" evidence="2">
    <location>
        <begin position="60"/>
        <end position="95"/>
    </location>
</feature>
<proteinExistence type="predicted"/>
<dbReference type="Proteomes" id="UP001174909">
    <property type="component" value="Unassembled WGS sequence"/>
</dbReference>
<evidence type="ECO:0008006" key="5">
    <source>
        <dbReference type="Google" id="ProtNLM"/>
    </source>
</evidence>
<dbReference type="AlphaFoldDB" id="A0AA35W457"/>
<dbReference type="InterPro" id="IPR026363">
    <property type="entry name" value="CxxC-x17-CxxC_dom"/>
</dbReference>
<protein>
    <recommendedName>
        <fullName evidence="5">Zinc-binding protein</fullName>
    </recommendedName>
</protein>
<evidence type="ECO:0000313" key="4">
    <source>
        <dbReference type="Proteomes" id="UP001174909"/>
    </source>
</evidence>
<dbReference type="NCBIfam" id="TIGR04272">
    <property type="entry name" value="cxxc_cxxc_Mbark"/>
    <property type="match status" value="1"/>
</dbReference>
<sequence length="104" mass="11853">MTYEDRILSCNECGQSFTFTVDDQAYHAEKGYTNEPKRCPACRQAKRAQRNDDGFDRGGREMYPVVCAECGKDTTVPFQPRGDRPVYCSDCFRRQGTSANTGRY</sequence>